<feature type="compositionally biased region" description="Polar residues" evidence="1">
    <location>
        <begin position="63"/>
        <end position="81"/>
    </location>
</feature>
<protein>
    <submittedName>
        <fullName evidence="2">Uncharacterized protein</fullName>
    </submittedName>
</protein>
<feature type="region of interest" description="Disordered" evidence="1">
    <location>
        <begin position="63"/>
        <end position="89"/>
    </location>
</feature>
<name>A0A1B6C1T6_9HEMI</name>
<feature type="non-terminal residue" evidence="2">
    <location>
        <position position="1"/>
    </location>
</feature>
<organism evidence="2">
    <name type="scientific">Clastoptera arizonana</name>
    <name type="common">Arizona spittle bug</name>
    <dbReference type="NCBI Taxonomy" id="38151"/>
    <lineage>
        <taxon>Eukaryota</taxon>
        <taxon>Metazoa</taxon>
        <taxon>Ecdysozoa</taxon>
        <taxon>Arthropoda</taxon>
        <taxon>Hexapoda</taxon>
        <taxon>Insecta</taxon>
        <taxon>Pterygota</taxon>
        <taxon>Neoptera</taxon>
        <taxon>Paraneoptera</taxon>
        <taxon>Hemiptera</taxon>
        <taxon>Auchenorrhyncha</taxon>
        <taxon>Cercopoidea</taxon>
        <taxon>Clastopteridae</taxon>
        <taxon>Clastoptera</taxon>
    </lineage>
</organism>
<reference evidence="2" key="1">
    <citation type="submission" date="2015-12" db="EMBL/GenBank/DDBJ databases">
        <title>De novo transcriptome assembly of four potential Pierce s Disease insect vectors from Arizona vineyards.</title>
        <authorList>
            <person name="Tassone E.E."/>
        </authorList>
    </citation>
    <scope>NUCLEOTIDE SEQUENCE</scope>
</reference>
<dbReference type="AlphaFoldDB" id="A0A1B6C1T6"/>
<sequence length="159" mass="18224">YLVLNSFSGTPVHSRTYAKNFIENTNGNVSYDSGTRLLVNPNNFNRDLDQNNSVHLNSSEVRTQNSDSFQNRTREISNSGPYNKVHGDSFGSPKIVNHLGKSIEDTIHSPNHNQSEEKASEWRDIERGPLFYQKTSEHQQISVSRLLKNHTEIIYYQNN</sequence>
<gene>
    <name evidence="2" type="ORF">g.1000</name>
</gene>
<accession>A0A1B6C1T6</accession>
<evidence type="ECO:0000256" key="1">
    <source>
        <dbReference type="SAM" id="MobiDB-lite"/>
    </source>
</evidence>
<proteinExistence type="predicted"/>
<evidence type="ECO:0000313" key="2">
    <source>
        <dbReference type="EMBL" id="JAS07477.1"/>
    </source>
</evidence>
<feature type="non-terminal residue" evidence="2">
    <location>
        <position position="159"/>
    </location>
</feature>
<dbReference type="EMBL" id="GEDC01029821">
    <property type="protein sequence ID" value="JAS07477.1"/>
    <property type="molecule type" value="Transcribed_RNA"/>
</dbReference>